<dbReference type="Proteomes" id="UP001335648">
    <property type="component" value="Unassembled WGS sequence"/>
</dbReference>
<keyword evidence="3" id="KW-1185">Reference proteome</keyword>
<evidence type="ECO:0000256" key="1">
    <source>
        <dbReference type="SAM" id="MobiDB-lite"/>
    </source>
</evidence>
<feature type="region of interest" description="Disordered" evidence="1">
    <location>
        <begin position="47"/>
        <end position="67"/>
    </location>
</feature>
<gene>
    <name evidence="2" type="ORF">CesoFtcFv8_014313</name>
</gene>
<evidence type="ECO:0000313" key="2">
    <source>
        <dbReference type="EMBL" id="KAK5890830.1"/>
    </source>
</evidence>
<proteinExistence type="predicted"/>
<name>A0AAN8BSU2_9TELE</name>
<reference evidence="2 3" key="1">
    <citation type="journal article" date="2023" name="Mol. Biol. Evol.">
        <title>Genomics of Secondarily Temperate Adaptation in the Only Non-Antarctic Icefish.</title>
        <authorList>
            <person name="Rivera-Colon A.G."/>
            <person name="Rayamajhi N."/>
            <person name="Minhas B.F."/>
            <person name="Madrigal G."/>
            <person name="Bilyk K.T."/>
            <person name="Yoon V."/>
            <person name="Hune M."/>
            <person name="Gregory S."/>
            <person name="Cheng C.H.C."/>
            <person name="Catchen J.M."/>
        </authorList>
    </citation>
    <scope>NUCLEOTIDE SEQUENCE [LARGE SCALE GENOMIC DNA]</scope>
    <source>
        <strain evidence="2">JC2023a</strain>
    </source>
</reference>
<accession>A0AAN8BSU2</accession>
<feature type="compositionally biased region" description="Pro residues" evidence="1">
    <location>
        <begin position="17"/>
        <end position="30"/>
    </location>
</feature>
<dbReference type="AlphaFoldDB" id="A0AAN8BSU2"/>
<organism evidence="2 3">
    <name type="scientific">Champsocephalus esox</name>
    <name type="common">pike icefish</name>
    <dbReference type="NCBI Taxonomy" id="159716"/>
    <lineage>
        <taxon>Eukaryota</taxon>
        <taxon>Metazoa</taxon>
        <taxon>Chordata</taxon>
        <taxon>Craniata</taxon>
        <taxon>Vertebrata</taxon>
        <taxon>Euteleostomi</taxon>
        <taxon>Actinopterygii</taxon>
        <taxon>Neopterygii</taxon>
        <taxon>Teleostei</taxon>
        <taxon>Neoteleostei</taxon>
        <taxon>Acanthomorphata</taxon>
        <taxon>Eupercaria</taxon>
        <taxon>Perciformes</taxon>
        <taxon>Notothenioidei</taxon>
        <taxon>Channichthyidae</taxon>
        <taxon>Champsocephalus</taxon>
    </lineage>
</organism>
<comment type="caution">
    <text evidence="2">The sequence shown here is derived from an EMBL/GenBank/DDBJ whole genome shotgun (WGS) entry which is preliminary data.</text>
</comment>
<feature type="region of interest" description="Disordered" evidence="1">
    <location>
        <begin position="1"/>
        <end position="30"/>
    </location>
</feature>
<protein>
    <submittedName>
        <fullName evidence="2">Uncharacterized protein</fullName>
    </submittedName>
</protein>
<evidence type="ECO:0000313" key="3">
    <source>
        <dbReference type="Proteomes" id="UP001335648"/>
    </source>
</evidence>
<dbReference type="EMBL" id="JAULUE010002056">
    <property type="protein sequence ID" value="KAK5890830.1"/>
    <property type="molecule type" value="Genomic_DNA"/>
</dbReference>
<sequence length="67" mass="7411">MAKAPRGFIEFAVSTPPAEPHYHPTPPLPPSLQCEYPESDSTKRAVRHGETAALQPPFKRVAFQQKA</sequence>